<dbReference type="RefSeq" id="WP_066985595.1">
    <property type="nucleotide sequence ID" value="NZ_LUUI01000134.1"/>
</dbReference>
<organism evidence="17 18">
    <name type="scientific">Methylomonas lenta</name>
    <dbReference type="NCBI Taxonomy" id="980561"/>
    <lineage>
        <taxon>Bacteria</taxon>
        <taxon>Pseudomonadati</taxon>
        <taxon>Pseudomonadota</taxon>
        <taxon>Gammaproteobacteria</taxon>
        <taxon>Methylococcales</taxon>
        <taxon>Methylococcaceae</taxon>
        <taxon>Methylomonas</taxon>
    </lineage>
</organism>
<dbReference type="Proteomes" id="UP000078476">
    <property type="component" value="Unassembled WGS sequence"/>
</dbReference>
<dbReference type="GO" id="GO:0006811">
    <property type="term" value="P:monoatomic ion transport"/>
    <property type="evidence" value="ECO:0007669"/>
    <property type="project" value="UniProtKB-KW"/>
</dbReference>
<keyword evidence="18" id="KW-1185">Reference proteome</keyword>
<evidence type="ECO:0000256" key="11">
    <source>
        <dbReference type="ARBA" id="ARBA00023136"/>
    </source>
</evidence>
<dbReference type="GO" id="GO:0046930">
    <property type="term" value="C:pore complex"/>
    <property type="evidence" value="ECO:0007669"/>
    <property type="project" value="UniProtKB-KW"/>
</dbReference>
<dbReference type="InterPro" id="IPR049712">
    <property type="entry name" value="Poly_export"/>
</dbReference>
<dbReference type="PANTHER" id="PTHR33619:SF3">
    <property type="entry name" value="POLYSACCHARIDE EXPORT PROTEIN GFCE-RELATED"/>
    <property type="match status" value="1"/>
</dbReference>
<dbReference type="Pfam" id="PF22461">
    <property type="entry name" value="SLBB_2"/>
    <property type="match status" value="1"/>
</dbReference>
<keyword evidence="13" id="KW-0998">Cell outer membrane</keyword>
<name>A0A177N279_9GAMM</name>
<evidence type="ECO:0000256" key="8">
    <source>
        <dbReference type="ARBA" id="ARBA00023047"/>
    </source>
</evidence>
<keyword evidence="9" id="KW-0406">Ion transport</keyword>
<keyword evidence="3" id="KW-0813">Transport</keyword>
<reference evidence="17 18" key="1">
    <citation type="submission" date="2016-03" db="EMBL/GenBank/DDBJ databases">
        <authorList>
            <person name="Ploux O."/>
        </authorList>
    </citation>
    <scope>NUCLEOTIDE SEQUENCE [LARGE SCALE GENOMIC DNA]</scope>
    <source>
        <strain evidence="17 18">R-45370</strain>
    </source>
</reference>
<evidence type="ECO:0000256" key="4">
    <source>
        <dbReference type="ARBA" id="ARBA00022452"/>
    </source>
</evidence>
<keyword evidence="5 17" id="KW-0762">Sugar transport</keyword>
<evidence type="ECO:0000256" key="9">
    <source>
        <dbReference type="ARBA" id="ARBA00023065"/>
    </source>
</evidence>
<keyword evidence="10" id="KW-0626">Porin</keyword>
<keyword evidence="12" id="KW-0564">Palmitate</keyword>
<evidence type="ECO:0000259" key="15">
    <source>
        <dbReference type="Pfam" id="PF02563"/>
    </source>
</evidence>
<keyword evidence="14" id="KW-0449">Lipoprotein</keyword>
<comment type="similarity">
    <text evidence="2">Belongs to the BexD/CtrA/VexA family.</text>
</comment>
<evidence type="ECO:0000256" key="7">
    <source>
        <dbReference type="ARBA" id="ARBA00022729"/>
    </source>
</evidence>
<proteinExistence type="inferred from homology"/>
<dbReference type="EMBL" id="LUUI01000134">
    <property type="protein sequence ID" value="OAI11992.1"/>
    <property type="molecule type" value="Genomic_DNA"/>
</dbReference>
<dbReference type="Gene3D" id="3.30.1950.10">
    <property type="entry name" value="wza like domain"/>
    <property type="match status" value="1"/>
</dbReference>
<evidence type="ECO:0000313" key="18">
    <source>
        <dbReference type="Proteomes" id="UP000078476"/>
    </source>
</evidence>
<dbReference type="STRING" id="980561.A1359_14275"/>
<dbReference type="InterPro" id="IPR003715">
    <property type="entry name" value="Poly_export_N"/>
</dbReference>
<keyword evidence="11" id="KW-0472">Membrane</keyword>
<dbReference type="AlphaFoldDB" id="A0A177N279"/>
<protein>
    <submittedName>
        <fullName evidence="17">Sugar transporter</fullName>
    </submittedName>
</protein>
<evidence type="ECO:0000256" key="3">
    <source>
        <dbReference type="ARBA" id="ARBA00022448"/>
    </source>
</evidence>
<feature type="domain" description="SLBB" evidence="16">
    <location>
        <begin position="113"/>
        <end position="194"/>
    </location>
</feature>
<evidence type="ECO:0000313" key="17">
    <source>
        <dbReference type="EMBL" id="OAI11992.1"/>
    </source>
</evidence>
<keyword evidence="7" id="KW-0732">Signal</keyword>
<evidence type="ECO:0000256" key="14">
    <source>
        <dbReference type="ARBA" id="ARBA00023288"/>
    </source>
</evidence>
<evidence type="ECO:0000256" key="10">
    <source>
        <dbReference type="ARBA" id="ARBA00023114"/>
    </source>
</evidence>
<evidence type="ECO:0000256" key="2">
    <source>
        <dbReference type="ARBA" id="ARBA00009450"/>
    </source>
</evidence>
<sequence length="195" mass="21274">MRIPDFLRVAVRCWTIILTLLVALVIAPSLATADAGYRINKGDKLKVDVWQEENLHAEVMVLPDGTISFPLVGVIQAAGKTTDELQIFLQQRLEEYIPGPEVNISLITVEGNQIFIIGEVARPGPYIMSKNLDVMQALSLAGGLTPFAAKNDIRILRRDNDGVSETLLFSYSDVADGDNLGTNILLQSGDTVIIP</sequence>
<dbReference type="GO" id="GO:0015288">
    <property type="term" value="F:porin activity"/>
    <property type="evidence" value="ECO:0007669"/>
    <property type="project" value="UniProtKB-KW"/>
</dbReference>
<evidence type="ECO:0000256" key="1">
    <source>
        <dbReference type="ARBA" id="ARBA00004571"/>
    </source>
</evidence>
<gene>
    <name evidence="17" type="ORF">A1359_14275</name>
</gene>
<dbReference type="Gene3D" id="3.10.560.10">
    <property type="entry name" value="Outer membrane lipoprotein wza domain like"/>
    <property type="match status" value="1"/>
</dbReference>
<comment type="caution">
    <text evidence="17">The sequence shown here is derived from an EMBL/GenBank/DDBJ whole genome shotgun (WGS) entry which is preliminary data.</text>
</comment>
<keyword evidence="6" id="KW-0812">Transmembrane</keyword>
<dbReference type="InterPro" id="IPR054765">
    <property type="entry name" value="SLBB_dom"/>
</dbReference>
<accession>A0A177N279</accession>
<comment type="subcellular location">
    <subcellularLocation>
        <location evidence="1">Cell outer membrane</location>
        <topology evidence="1">Multi-pass membrane protein</topology>
    </subcellularLocation>
</comment>
<dbReference type="Pfam" id="PF02563">
    <property type="entry name" value="Poly_export"/>
    <property type="match status" value="1"/>
</dbReference>
<feature type="domain" description="Polysaccharide export protein N-terminal" evidence="15">
    <location>
        <begin position="33"/>
        <end position="106"/>
    </location>
</feature>
<evidence type="ECO:0000256" key="12">
    <source>
        <dbReference type="ARBA" id="ARBA00023139"/>
    </source>
</evidence>
<dbReference type="GO" id="GO:0009279">
    <property type="term" value="C:cell outer membrane"/>
    <property type="evidence" value="ECO:0007669"/>
    <property type="project" value="UniProtKB-SubCell"/>
</dbReference>
<keyword evidence="4" id="KW-1134">Transmembrane beta strand</keyword>
<evidence type="ECO:0000256" key="13">
    <source>
        <dbReference type="ARBA" id="ARBA00023237"/>
    </source>
</evidence>
<dbReference type="GO" id="GO:0015159">
    <property type="term" value="F:polysaccharide transmembrane transporter activity"/>
    <property type="evidence" value="ECO:0007669"/>
    <property type="project" value="InterPro"/>
</dbReference>
<evidence type="ECO:0000256" key="5">
    <source>
        <dbReference type="ARBA" id="ARBA00022597"/>
    </source>
</evidence>
<keyword evidence="8" id="KW-0625">Polysaccharide transport</keyword>
<evidence type="ECO:0000256" key="6">
    <source>
        <dbReference type="ARBA" id="ARBA00022692"/>
    </source>
</evidence>
<dbReference type="PANTHER" id="PTHR33619">
    <property type="entry name" value="POLYSACCHARIDE EXPORT PROTEIN GFCE-RELATED"/>
    <property type="match status" value="1"/>
</dbReference>
<evidence type="ECO:0000259" key="16">
    <source>
        <dbReference type="Pfam" id="PF22461"/>
    </source>
</evidence>